<organism evidence="1 2">
    <name type="scientific">Stratiformator vulcanicus</name>
    <dbReference type="NCBI Taxonomy" id="2527980"/>
    <lineage>
        <taxon>Bacteria</taxon>
        <taxon>Pseudomonadati</taxon>
        <taxon>Planctomycetota</taxon>
        <taxon>Planctomycetia</taxon>
        <taxon>Planctomycetales</taxon>
        <taxon>Planctomycetaceae</taxon>
        <taxon>Stratiformator</taxon>
    </lineage>
</organism>
<protein>
    <submittedName>
        <fullName evidence="1">CRISPR-associated endoribonuclease Cse3</fullName>
        <ecNumber evidence="1">3.1.-.-</ecNumber>
    </submittedName>
</protein>
<dbReference type="CDD" id="cd09727">
    <property type="entry name" value="Cas6_I-E"/>
    <property type="match status" value="1"/>
</dbReference>
<keyword evidence="1" id="KW-0378">Hydrolase</keyword>
<dbReference type="Gene3D" id="3.30.70.1210">
    <property type="entry name" value="Crispr-associated protein, domain 2"/>
    <property type="match status" value="1"/>
</dbReference>
<evidence type="ECO:0000313" key="1">
    <source>
        <dbReference type="EMBL" id="QDT37589.1"/>
    </source>
</evidence>
<dbReference type="Proteomes" id="UP000317318">
    <property type="component" value="Chromosome"/>
</dbReference>
<name>A0A517R116_9PLAN</name>
<dbReference type="Gene3D" id="3.30.70.1200">
    <property type="entry name" value="Crispr-associated protein, domain 1"/>
    <property type="match status" value="1"/>
</dbReference>
<dbReference type="SMART" id="SM01101">
    <property type="entry name" value="CRISPR_assoc"/>
    <property type="match status" value="1"/>
</dbReference>
<dbReference type="EMBL" id="CP036268">
    <property type="protein sequence ID" value="QDT37589.1"/>
    <property type="molecule type" value="Genomic_DNA"/>
</dbReference>
<dbReference type="Pfam" id="PF08798">
    <property type="entry name" value="CRISPR_assoc"/>
    <property type="match status" value="1"/>
</dbReference>
<dbReference type="RefSeq" id="WP_145363689.1">
    <property type="nucleotide sequence ID" value="NZ_CP036268.1"/>
</dbReference>
<evidence type="ECO:0000313" key="2">
    <source>
        <dbReference type="Proteomes" id="UP000317318"/>
    </source>
</evidence>
<dbReference type="OrthoDB" id="9795689at2"/>
<dbReference type="SUPFAM" id="SSF117987">
    <property type="entry name" value="CRISPR-associated protein"/>
    <property type="match status" value="2"/>
</dbReference>
<accession>A0A517R116</accession>
<sequence>MILSRLLLNPLERNVARDLGSPDEMHKTLWNLFSPEKPDGANGRRVLFRTELHTETVPPSVLVLSWKAPQWKRLPSGYIAGNEAGCCHSIDYEPVPAGRSGGGIPIHNGDIFQFRLVANPTRRVGKFDHRQPVPKRKIPGKRVGLLKEEEQCDWLIRKGTVHGFELGRDLQIEPLGMVRSTAKGAKRKWLSVRYSGSIRVVEPAAFCDALLAGIGPAKGFGFGLLSIKLS</sequence>
<dbReference type="GO" id="GO:0016787">
    <property type="term" value="F:hydrolase activity"/>
    <property type="evidence" value="ECO:0007669"/>
    <property type="project" value="UniProtKB-KW"/>
</dbReference>
<dbReference type="InterPro" id="IPR010179">
    <property type="entry name" value="CRISPR-assoc_prot_Cse3"/>
</dbReference>
<proteinExistence type="predicted"/>
<keyword evidence="2" id="KW-1185">Reference proteome</keyword>
<dbReference type="AlphaFoldDB" id="A0A517R116"/>
<dbReference type="EC" id="3.1.-.-" evidence="1"/>
<gene>
    <name evidence="1" type="primary">cse3</name>
    <name evidence="1" type="ORF">Pan189_19690</name>
</gene>
<dbReference type="KEGG" id="svp:Pan189_19690"/>
<reference evidence="1 2" key="1">
    <citation type="submission" date="2019-02" db="EMBL/GenBank/DDBJ databases">
        <title>Deep-cultivation of Planctomycetes and their phenomic and genomic characterization uncovers novel biology.</title>
        <authorList>
            <person name="Wiegand S."/>
            <person name="Jogler M."/>
            <person name="Boedeker C."/>
            <person name="Pinto D."/>
            <person name="Vollmers J."/>
            <person name="Rivas-Marin E."/>
            <person name="Kohn T."/>
            <person name="Peeters S.H."/>
            <person name="Heuer A."/>
            <person name="Rast P."/>
            <person name="Oberbeckmann S."/>
            <person name="Bunk B."/>
            <person name="Jeske O."/>
            <person name="Meyerdierks A."/>
            <person name="Storesund J.E."/>
            <person name="Kallscheuer N."/>
            <person name="Luecker S."/>
            <person name="Lage O.M."/>
            <person name="Pohl T."/>
            <person name="Merkel B.J."/>
            <person name="Hornburger P."/>
            <person name="Mueller R.-W."/>
            <person name="Bruemmer F."/>
            <person name="Labrenz M."/>
            <person name="Spormann A.M."/>
            <person name="Op den Camp H."/>
            <person name="Overmann J."/>
            <person name="Amann R."/>
            <person name="Jetten M.S.M."/>
            <person name="Mascher T."/>
            <person name="Medema M.H."/>
            <person name="Devos D.P."/>
            <person name="Kaster A.-K."/>
            <person name="Ovreas L."/>
            <person name="Rohde M."/>
            <person name="Galperin M.Y."/>
            <person name="Jogler C."/>
        </authorList>
    </citation>
    <scope>NUCLEOTIDE SEQUENCE [LARGE SCALE GENOMIC DNA]</scope>
    <source>
        <strain evidence="1 2">Pan189</strain>
    </source>
</reference>
<dbReference type="NCBIfam" id="TIGR01907">
    <property type="entry name" value="casE_Cse3"/>
    <property type="match status" value="1"/>
</dbReference>